<keyword evidence="1" id="KW-0812">Transmembrane</keyword>
<dbReference type="AlphaFoldDB" id="A0A1I3JZS2"/>
<keyword evidence="2" id="KW-0732">Signal</keyword>
<keyword evidence="4" id="KW-1185">Reference proteome</keyword>
<keyword evidence="1" id="KW-0472">Membrane</keyword>
<dbReference type="STRING" id="1114924.SAMN05216258_108236"/>
<reference evidence="3 4" key="1">
    <citation type="submission" date="2016-10" db="EMBL/GenBank/DDBJ databases">
        <authorList>
            <person name="de Groot N.N."/>
        </authorList>
    </citation>
    <scope>NUCLEOTIDE SEQUENCE [LARGE SCALE GENOMIC DNA]</scope>
    <source>
        <strain evidence="3 4">CGMCC 1.11030</strain>
    </source>
</reference>
<dbReference type="RefSeq" id="WP_092861975.1">
    <property type="nucleotide sequence ID" value="NZ_FOQH01000008.1"/>
</dbReference>
<feature type="signal peptide" evidence="2">
    <location>
        <begin position="1"/>
        <end position="22"/>
    </location>
</feature>
<evidence type="ECO:0000256" key="2">
    <source>
        <dbReference type="SAM" id="SignalP"/>
    </source>
</evidence>
<accession>A0A1I3JZS2</accession>
<sequence length="218" mass="22825">MLRFTFPLTAALLAASTFGASALPVTENYSYTGTFAQDNSVVLIDFTVDAPTTVTLRSYSYDGGEMADGTVVAAGGFDPILSLFDSAGALIDYNDDSAVDDTWDVLLQVSLSAGDYTVAISQYNNQVIDGDLANGWVFDEQPWFTATNYPCSASMFCDFNGDSRTSAWAFDVLNVTVATVVDDGNGGGSASAVPLPAAAPLMGAALGLLGFAARRRRG</sequence>
<keyword evidence="1" id="KW-1133">Transmembrane helix</keyword>
<dbReference type="NCBIfam" id="NF038127">
    <property type="entry name" value="FDP_fam"/>
    <property type="match status" value="1"/>
</dbReference>
<dbReference type="Gene3D" id="2.60.120.380">
    <property type="match status" value="1"/>
</dbReference>
<protein>
    <submittedName>
        <fullName evidence="3">VPLPA-CTERM protein sorting domain-containing protein</fullName>
    </submittedName>
</protein>
<evidence type="ECO:0000313" key="4">
    <source>
        <dbReference type="Proteomes" id="UP000199377"/>
    </source>
</evidence>
<proteinExistence type="predicted"/>
<feature type="chain" id="PRO_5011739117" evidence="2">
    <location>
        <begin position="23"/>
        <end position="218"/>
    </location>
</feature>
<dbReference type="EMBL" id="FOQH01000008">
    <property type="protein sequence ID" value="SFI65789.1"/>
    <property type="molecule type" value="Genomic_DNA"/>
</dbReference>
<dbReference type="OrthoDB" id="5573651at2"/>
<organism evidence="3 4">
    <name type="scientific">Albimonas pacifica</name>
    <dbReference type="NCBI Taxonomy" id="1114924"/>
    <lineage>
        <taxon>Bacteria</taxon>
        <taxon>Pseudomonadati</taxon>
        <taxon>Pseudomonadota</taxon>
        <taxon>Alphaproteobacteria</taxon>
        <taxon>Rhodobacterales</taxon>
        <taxon>Paracoccaceae</taxon>
        <taxon>Albimonas</taxon>
    </lineage>
</organism>
<name>A0A1I3JZS2_9RHOB</name>
<evidence type="ECO:0000256" key="1">
    <source>
        <dbReference type="SAM" id="Phobius"/>
    </source>
</evidence>
<gene>
    <name evidence="3" type="ORF">SAMN05216258_108236</name>
</gene>
<dbReference type="Proteomes" id="UP000199377">
    <property type="component" value="Unassembled WGS sequence"/>
</dbReference>
<evidence type="ECO:0000313" key="3">
    <source>
        <dbReference type="EMBL" id="SFI65789.1"/>
    </source>
</evidence>
<feature type="transmembrane region" description="Helical" evidence="1">
    <location>
        <begin position="195"/>
        <end position="213"/>
    </location>
</feature>